<evidence type="ECO:0000313" key="2">
    <source>
        <dbReference type="EMBL" id="MBP2623277.1"/>
    </source>
</evidence>
<protein>
    <submittedName>
        <fullName evidence="2">ROK family protein</fullName>
    </submittedName>
</protein>
<dbReference type="RefSeq" id="WP_209627755.1">
    <property type="nucleotide sequence ID" value="NZ_PRDG01000002.1"/>
</dbReference>
<proteinExistence type="inferred from homology"/>
<dbReference type="PANTHER" id="PTHR18964:SF170">
    <property type="entry name" value="SUGAR KINASE"/>
    <property type="match status" value="1"/>
</dbReference>
<comment type="similarity">
    <text evidence="1">Belongs to the ROK (NagC/XylR) family.</text>
</comment>
<dbReference type="Pfam" id="PF00480">
    <property type="entry name" value="ROK"/>
    <property type="match status" value="2"/>
</dbReference>
<dbReference type="Proteomes" id="UP001519296">
    <property type="component" value="Unassembled WGS sequence"/>
</dbReference>
<dbReference type="PANTHER" id="PTHR18964">
    <property type="entry name" value="ROK (REPRESSOR, ORF, KINASE) FAMILY"/>
    <property type="match status" value="1"/>
</dbReference>
<dbReference type="CDD" id="cd24152">
    <property type="entry name" value="ASKHA_NBD_ROK-like"/>
    <property type="match status" value="1"/>
</dbReference>
<sequence length="340" mass="37641">MTQNYLTIDIGGSFIKSALIDDEEHFSQLAKTPTPDNLEEFLATLTELIARYQDSIAGVGISCPGDINTQTGYVHKGGLLLYLKRFPLGQYLKEKFDLPVAVMNDGDCAGLAEARYGELKNFTCGAVLVLGTGVGGTVVINGNLLSNAHFQLGELAEKLRLTSDKALFSQEGTFSKIWELHGYGLESLRTNAGSAVQFVKRASQQMNLAEADGAQVFELLQQGNSKELEQMFADYCHEIAYLILNLQAIFKLECVAIGGGISSQALLIEEINRQYRRLIQEEPFAQIFAPLPILACRHHNQANLLGAYCHLQDKLDEPAVENKEFFDIFSFFSLDDKTRK</sequence>
<keyword evidence="3" id="KW-1185">Reference proteome</keyword>
<dbReference type="EMBL" id="PRDG01000002">
    <property type="protein sequence ID" value="MBP2623277.1"/>
    <property type="molecule type" value="Genomic_DNA"/>
</dbReference>
<comment type="caution">
    <text evidence="2">The sequence shown here is derived from an EMBL/GenBank/DDBJ whole genome shotgun (WGS) entry which is preliminary data.</text>
</comment>
<evidence type="ECO:0000256" key="1">
    <source>
        <dbReference type="ARBA" id="ARBA00006479"/>
    </source>
</evidence>
<dbReference type="InterPro" id="IPR043129">
    <property type="entry name" value="ATPase_NBD"/>
</dbReference>
<reference evidence="2 3" key="1">
    <citation type="submission" date="2018-02" db="EMBL/GenBank/DDBJ databases">
        <title>Draft genome sequence of Streptococcus oricebi CCUG 70868T type strain.</title>
        <authorList>
            <person name="Mendez V."/>
            <person name="Salva-Serra F."/>
            <person name="Jaen-Luchoro D."/>
            <person name="Gonzales-Siles L."/>
            <person name="Karlsson R."/>
            <person name="Engstrom-Jakobsson H."/>
            <person name="Busquets A."/>
            <person name="Gomila M."/>
            <person name="Pineiro-Iglesias B."/>
            <person name="Bennasar-Figueras A."/>
            <person name="Seeger M."/>
            <person name="Moore E."/>
        </authorList>
    </citation>
    <scope>NUCLEOTIDE SEQUENCE [LARGE SCALE GENOMIC DNA]</scope>
    <source>
        <strain evidence="2 3">CCUG 70868</strain>
    </source>
</reference>
<dbReference type="SUPFAM" id="SSF53067">
    <property type="entry name" value="Actin-like ATPase domain"/>
    <property type="match status" value="1"/>
</dbReference>
<gene>
    <name evidence="2" type="ORF">C4K46_04915</name>
</gene>
<dbReference type="InterPro" id="IPR000600">
    <property type="entry name" value="ROK"/>
</dbReference>
<accession>A0ABS5B367</accession>
<name>A0ABS5B367_9STRE</name>
<evidence type="ECO:0000313" key="3">
    <source>
        <dbReference type="Proteomes" id="UP001519296"/>
    </source>
</evidence>
<organism evidence="2 3">
    <name type="scientific">Streptococcus oricebi</name>
    <dbReference type="NCBI Taxonomy" id="1547447"/>
    <lineage>
        <taxon>Bacteria</taxon>
        <taxon>Bacillati</taxon>
        <taxon>Bacillota</taxon>
        <taxon>Bacilli</taxon>
        <taxon>Lactobacillales</taxon>
        <taxon>Streptococcaceae</taxon>
        <taxon>Streptococcus</taxon>
    </lineage>
</organism>
<dbReference type="Gene3D" id="3.30.420.40">
    <property type="match status" value="2"/>
</dbReference>